<sequence>MAYALFFPQNRKKKNKITRKKERDMKFINLCLSIILCILFQHFLLVSSETKTFRVTIYDHHPTLNPDFEYNPITFKNGLASQTLNAQGVPDFAGLPLEGGIHSATTFSQWFTSTPGINIPIPFDLVFVKDPVSGKWTYANSAFFPINGQGWDALGYPIYLNKNFHFCLHMDLTLHTMGGEVFNFVGDDDVWVYIDNQLVLDLGGVHGAQSGSISLATYPPGTQLKFDMFYCERHTTESHIQIETNFDLECEFYDYCGICQGDGSQCCNAAIHCDDRNPCTIDRCPAVNTPGINGQNWPQFCTHQDISCTDPKNLCIQSNCSNNLCTPTTVVCPPAPCTIVKCDPTYGCYYTPLVCPTTPCTISVCTDGRCTDPVPKDCNDNNGCTDDSCSATLGCINVNNRCDDGNICTTDTCVNSQCVNTQKDICNCTSICPHTLCQDFECHPDGTGCDLTDIPISDGRLCTIDFCNPDTGVITHLPKVCTPSSACALSVCDESTGLCAETPRNCDDLNPCTREICLNGTCLYAAAPCDNPDLCMIGTCVDFSGCTYTPKDCSVPDLCVTSACQGGLCIQTPKLNHTDQCVMYHCDPATGNEVGVPLCDYSGTCINTTCVNNVCVSTQVLCPFTDYCKPHVCSQGQCVERPVICAGPTHCEDGICVPNVGGNTTTTTTTSSTTTTTGVGSMSTGVAGPPNCPQYDTECEYFRYDPRTLSCQPHEVKCPQPANRCQISVCHVKHGCITIPNPYTLEYEECPISSGSTIGRFTDGVTSLFSTGAITSDLQLCAPQCRIKHDGTVEGCSKGYTCVKSSCGAAQCIRDDDQLPHCNHPAEGGHRNHFQDEENWII</sequence>
<dbReference type="EMBL" id="GL883006">
    <property type="protein sequence ID" value="EGG24902.1"/>
    <property type="molecule type" value="Genomic_DNA"/>
</dbReference>
<dbReference type="Proteomes" id="UP000007797">
    <property type="component" value="Unassembled WGS sequence"/>
</dbReference>
<keyword evidence="3" id="KW-0325">Glycoprotein</keyword>
<comment type="similarity">
    <text evidence="1">Belongs to the prespore-cell-inducing factor family.</text>
</comment>
<dbReference type="InterPro" id="IPR011874">
    <property type="entry name" value="Fibro_Slime"/>
</dbReference>
<evidence type="ECO:0000313" key="6">
    <source>
        <dbReference type="Proteomes" id="UP000007797"/>
    </source>
</evidence>
<evidence type="ECO:0000313" key="5">
    <source>
        <dbReference type="EMBL" id="EGG24902.1"/>
    </source>
</evidence>
<dbReference type="GeneID" id="14876857"/>
<name>F4PGR8_CACFS</name>
<evidence type="ECO:0000259" key="4">
    <source>
        <dbReference type="PROSITE" id="PS51820"/>
    </source>
</evidence>
<protein>
    <recommendedName>
        <fullName evidence="4">PA14 domain-containing protein</fullName>
    </recommendedName>
</protein>
<dbReference type="Pfam" id="PF07691">
    <property type="entry name" value="PA14"/>
    <property type="match status" value="1"/>
</dbReference>
<evidence type="ECO:0000256" key="3">
    <source>
        <dbReference type="ARBA" id="ARBA00023180"/>
    </source>
</evidence>
<dbReference type="InterPro" id="IPR001673">
    <property type="entry name" value="S_mold_repeat"/>
</dbReference>
<evidence type="ECO:0000256" key="2">
    <source>
        <dbReference type="ARBA" id="ARBA00022729"/>
    </source>
</evidence>
<dbReference type="KEGG" id="dfa:DFA_03147"/>
<dbReference type="InterPro" id="IPR037524">
    <property type="entry name" value="PA14/GLEYA"/>
</dbReference>
<evidence type="ECO:0000256" key="1">
    <source>
        <dbReference type="ARBA" id="ARBA00008709"/>
    </source>
</evidence>
<dbReference type="GO" id="GO:0005576">
    <property type="term" value="C:extracellular region"/>
    <property type="evidence" value="ECO:0007669"/>
    <property type="project" value="TreeGrafter"/>
</dbReference>
<dbReference type="PANTHER" id="PTHR31137">
    <property type="entry name" value="PROTEIN PSIB-RELATED-RELATED"/>
    <property type="match status" value="1"/>
</dbReference>
<dbReference type="InterPro" id="IPR051154">
    <property type="entry name" value="Prespore-cell_inducing_factor"/>
</dbReference>
<dbReference type="PANTHER" id="PTHR31137:SF11">
    <property type="entry name" value="PROTEIN PSIF"/>
    <property type="match status" value="1"/>
</dbReference>
<dbReference type="AlphaFoldDB" id="F4PGR8"/>
<dbReference type="OrthoDB" id="6406428at2759"/>
<feature type="domain" description="PA14" evidence="4">
    <location>
        <begin position="112"/>
        <end position="262"/>
    </location>
</feature>
<accession>F4PGR8</accession>
<proteinExistence type="inferred from homology"/>
<reference evidence="6" key="1">
    <citation type="journal article" date="2011" name="Genome Res.">
        <title>Phylogeny-wide analysis of social amoeba genomes highlights ancient origins for complex intercellular communication.</title>
        <authorList>
            <person name="Heidel A.J."/>
            <person name="Lawal H.M."/>
            <person name="Felder M."/>
            <person name="Schilde C."/>
            <person name="Helps N.R."/>
            <person name="Tunggal B."/>
            <person name="Rivero F."/>
            <person name="John U."/>
            <person name="Schleicher M."/>
            <person name="Eichinger L."/>
            <person name="Platzer M."/>
            <person name="Noegel A.A."/>
            <person name="Schaap P."/>
            <person name="Gloeckner G."/>
        </authorList>
    </citation>
    <scope>NUCLEOTIDE SEQUENCE [LARGE SCALE GENOMIC DNA]</scope>
    <source>
        <strain evidence="6">SH3</strain>
    </source>
</reference>
<keyword evidence="2" id="KW-0732">Signal</keyword>
<dbReference type="Pfam" id="PF00526">
    <property type="entry name" value="Dicty_CTDC"/>
    <property type="match status" value="5"/>
</dbReference>
<dbReference type="RefSeq" id="XP_004362753.1">
    <property type="nucleotide sequence ID" value="XM_004362696.1"/>
</dbReference>
<dbReference type="PROSITE" id="PS51820">
    <property type="entry name" value="PA14"/>
    <property type="match status" value="1"/>
</dbReference>
<organism evidence="5 6">
    <name type="scientific">Cavenderia fasciculata</name>
    <name type="common">Slime mold</name>
    <name type="synonym">Dictyostelium fasciculatum</name>
    <dbReference type="NCBI Taxonomy" id="261658"/>
    <lineage>
        <taxon>Eukaryota</taxon>
        <taxon>Amoebozoa</taxon>
        <taxon>Evosea</taxon>
        <taxon>Eumycetozoa</taxon>
        <taxon>Dictyostelia</taxon>
        <taxon>Acytosteliales</taxon>
        <taxon>Cavenderiaceae</taxon>
        <taxon>Cavenderia</taxon>
    </lineage>
</organism>
<keyword evidence="6" id="KW-1185">Reference proteome</keyword>
<gene>
    <name evidence="5" type="ORF">DFA_03147</name>
</gene>
<dbReference type="InterPro" id="IPR011658">
    <property type="entry name" value="PA14_dom"/>
</dbReference>
<dbReference type="NCBIfam" id="TIGR02148">
    <property type="entry name" value="Fibro_Slime"/>
    <property type="match status" value="1"/>
</dbReference>